<dbReference type="AlphaFoldDB" id="A0A1I7WDD4"/>
<accession>A0A1I7WDD4</accession>
<name>A0A1I7WDD4_HETBA</name>
<dbReference type="Proteomes" id="UP000095283">
    <property type="component" value="Unplaced"/>
</dbReference>
<evidence type="ECO:0000313" key="1">
    <source>
        <dbReference type="Proteomes" id="UP000095283"/>
    </source>
</evidence>
<protein>
    <submittedName>
        <fullName evidence="2">Secreted protein</fullName>
    </submittedName>
</protein>
<proteinExistence type="predicted"/>
<organism evidence="1 2">
    <name type="scientific">Heterorhabditis bacteriophora</name>
    <name type="common">Entomopathogenic nematode worm</name>
    <dbReference type="NCBI Taxonomy" id="37862"/>
    <lineage>
        <taxon>Eukaryota</taxon>
        <taxon>Metazoa</taxon>
        <taxon>Ecdysozoa</taxon>
        <taxon>Nematoda</taxon>
        <taxon>Chromadorea</taxon>
        <taxon>Rhabditida</taxon>
        <taxon>Rhabditina</taxon>
        <taxon>Rhabditomorpha</taxon>
        <taxon>Strongyloidea</taxon>
        <taxon>Heterorhabditidae</taxon>
        <taxon>Heterorhabditis</taxon>
    </lineage>
</organism>
<sequence length="99" mass="11295">MYSSYRESRYVIMIAIKFSIDMILSRIGSLTGAPTVQSITVYRAKCVKTCFSAITFDLLIHLQSIHYRHRCKILTAAPTVESIYVRMIAIKFSIDIILS</sequence>
<dbReference type="WBParaSite" id="Hba_02832">
    <property type="protein sequence ID" value="Hba_02832"/>
    <property type="gene ID" value="Hba_02832"/>
</dbReference>
<keyword evidence="1" id="KW-1185">Reference proteome</keyword>
<evidence type="ECO:0000313" key="2">
    <source>
        <dbReference type="WBParaSite" id="Hba_02832"/>
    </source>
</evidence>
<reference evidence="2" key="1">
    <citation type="submission" date="2016-11" db="UniProtKB">
        <authorList>
            <consortium name="WormBaseParasite"/>
        </authorList>
    </citation>
    <scope>IDENTIFICATION</scope>
</reference>